<name>A0A0C2RKW8_9BACL</name>
<dbReference type="InterPro" id="IPR036259">
    <property type="entry name" value="MFS_trans_sf"/>
</dbReference>
<dbReference type="InterPro" id="IPR011701">
    <property type="entry name" value="MFS"/>
</dbReference>
<dbReference type="GO" id="GO:0005886">
    <property type="term" value="C:plasma membrane"/>
    <property type="evidence" value="ECO:0007669"/>
    <property type="project" value="UniProtKB-SubCell"/>
</dbReference>
<feature type="transmembrane region" description="Helical" evidence="6">
    <location>
        <begin position="254"/>
        <end position="273"/>
    </location>
</feature>
<sequence>MSLFRNKNFVVMWTGQLATIFGNRFSEIAIPLLVLQLTGSSLSAALVVVCSQLAPLLLSLPAGSYVEARSKKKIAMGADAVSFFTMLSLVVLVMINEVTIWTLAFALFVLGASGVFFRVSFVAMVPGVAGRGKLVEAHTYFEGADALSTLAGPVFAGLVLSAFGAVWALAVDAFTFFISFLGILFLTVSEKRREERREIIHWTGHFSLRGISLLVKNPLQTFVTFHQAVLSFTTTAITLTVIVYTSVVLDFSEWQTGVVLSAAGAGNLIGVFVLNKLSRLSWRVLYGGLMAISAAGIFLIMGSSHLFILSLGMFLFDGALSVAFVINGTARQAITPDSFLARVGGAGLLLGGVAAIGGTLFAGSVSEIIDPRAALGFCGCLLLFASIIAFTFKNGKRSVRELEPINLDE</sequence>
<dbReference type="GO" id="GO:0022857">
    <property type="term" value="F:transmembrane transporter activity"/>
    <property type="evidence" value="ECO:0007669"/>
    <property type="project" value="InterPro"/>
</dbReference>
<feature type="transmembrane region" description="Helical" evidence="6">
    <location>
        <begin position="42"/>
        <end position="62"/>
    </location>
</feature>
<dbReference type="SUPFAM" id="SSF103473">
    <property type="entry name" value="MFS general substrate transporter"/>
    <property type="match status" value="1"/>
</dbReference>
<comment type="caution">
    <text evidence="7">The sequence shown here is derived from an EMBL/GenBank/DDBJ whole genome shotgun (WGS) entry which is preliminary data.</text>
</comment>
<keyword evidence="4 6" id="KW-1133">Transmembrane helix</keyword>
<dbReference type="EMBL" id="JXRR01000008">
    <property type="protein sequence ID" value="KIL50890.1"/>
    <property type="molecule type" value="Genomic_DNA"/>
</dbReference>
<dbReference type="PANTHER" id="PTHR23513">
    <property type="entry name" value="INTEGRAL MEMBRANE EFFLUX PROTEIN-RELATED"/>
    <property type="match status" value="1"/>
</dbReference>
<dbReference type="Proteomes" id="UP000031972">
    <property type="component" value="Unassembled WGS sequence"/>
</dbReference>
<dbReference type="CDD" id="cd06173">
    <property type="entry name" value="MFS_MefA_like"/>
    <property type="match status" value="1"/>
</dbReference>
<feature type="transmembrane region" description="Helical" evidence="6">
    <location>
        <begin position="280"/>
        <end position="300"/>
    </location>
</feature>
<evidence type="ECO:0000256" key="1">
    <source>
        <dbReference type="ARBA" id="ARBA00004651"/>
    </source>
</evidence>
<keyword evidence="3 6" id="KW-0812">Transmembrane</keyword>
<feature type="transmembrane region" description="Helical" evidence="6">
    <location>
        <begin position="101"/>
        <end position="125"/>
    </location>
</feature>
<feature type="transmembrane region" description="Helical" evidence="6">
    <location>
        <begin position="306"/>
        <end position="327"/>
    </location>
</feature>
<feature type="transmembrane region" description="Helical" evidence="6">
    <location>
        <begin position="228"/>
        <end position="248"/>
    </location>
</feature>
<dbReference type="PATRIC" id="fig|220754.4.peg.790"/>
<protein>
    <recommendedName>
        <fullName evidence="9">Major facilitator superfamily (MFS) profile domain-containing protein</fullName>
    </recommendedName>
</protein>
<dbReference type="AlphaFoldDB" id="A0A0C2RKW8"/>
<accession>A0A0C2RKW8</accession>
<feature type="transmembrane region" description="Helical" evidence="6">
    <location>
        <begin position="173"/>
        <end position="189"/>
    </location>
</feature>
<evidence type="ECO:0000256" key="4">
    <source>
        <dbReference type="ARBA" id="ARBA00022989"/>
    </source>
</evidence>
<dbReference type="Gene3D" id="1.20.1250.20">
    <property type="entry name" value="MFS general substrate transporter like domains"/>
    <property type="match status" value="1"/>
</dbReference>
<evidence type="ECO:0000313" key="8">
    <source>
        <dbReference type="Proteomes" id="UP000031972"/>
    </source>
</evidence>
<evidence type="ECO:0000256" key="5">
    <source>
        <dbReference type="ARBA" id="ARBA00023136"/>
    </source>
</evidence>
<dbReference type="OrthoDB" id="2707121at2"/>
<evidence type="ECO:0000256" key="3">
    <source>
        <dbReference type="ARBA" id="ARBA00022692"/>
    </source>
</evidence>
<dbReference type="PANTHER" id="PTHR23513:SF6">
    <property type="entry name" value="MAJOR FACILITATOR SUPERFAMILY ASSOCIATED DOMAIN-CONTAINING PROTEIN"/>
    <property type="match status" value="1"/>
</dbReference>
<evidence type="ECO:0000313" key="7">
    <source>
        <dbReference type="EMBL" id="KIL50890.1"/>
    </source>
</evidence>
<feature type="transmembrane region" description="Helical" evidence="6">
    <location>
        <begin position="373"/>
        <end position="392"/>
    </location>
</feature>
<organism evidence="7 8">
    <name type="scientific">Jeotgalibacillus campisalis</name>
    <dbReference type="NCBI Taxonomy" id="220754"/>
    <lineage>
        <taxon>Bacteria</taxon>
        <taxon>Bacillati</taxon>
        <taxon>Bacillota</taxon>
        <taxon>Bacilli</taxon>
        <taxon>Bacillales</taxon>
        <taxon>Caryophanaceae</taxon>
        <taxon>Jeotgalibacillus</taxon>
    </lineage>
</organism>
<feature type="transmembrane region" description="Helical" evidence="6">
    <location>
        <begin position="339"/>
        <end position="361"/>
    </location>
</feature>
<keyword evidence="5 6" id="KW-0472">Membrane</keyword>
<keyword evidence="2" id="KW-1003">Cell membrane</keyword>
<dbReference type="Pfam" id="PF07690">
    <property type="entry name" value="MFS_1"/>
    <property type="match status" value="1"/>
</dbReference>
<reference evidence="7 8" key="1">
    <citation type="submission" date="2015-01" db="EMBL/GenBank/DDBJ databases">
        <title>Jeotgalibacillus campisalis genome sequencing.</title>
        <authorList>
            <person name="Goh K.M."/>
            <person name="Chan K.-G."/>
            <person name="Yaakop A.S."/>
            <person name="Ee R."/>
            <person name="Gan H.M."/>
            <person name="Chan C.S."/>
        </authorList>
    </citation>
    <scope>NUCLEOTIDE SEQUENCE [LARGE SCALE GENOMIC DNA]</scope>
    <source>
        <strain evidence="7 8">SF-57</strain>
    </source>
</reference>
<dbReference type="RefSeq" id="WP_041055104.1">
    <property type="nucleotide sequence ID" value="NZ_JXRR01000008.1"/>
</dbReference>
<keyword evidence="8" id="KW-1185">Reference proteome</keyword>
<evidence type="ECO:0008006" key="9">
    <source>
        <dbReference type="Google" id="ProtNLM"/>
    </source>
</evidence>
<evidence type="ECO:0000256" key="2">
    <source>
        <dbReference type="ARBA" id="ARBA00022475"/>
    </source>
</evidence>
<proteinExistence type="predicted"/>
<gene>
    <name evidence="7" type="ORF">KR50_07710</name>
</gene>
<feature type="transmembrane region" description="Helical" evidence="6">
    <location>
        <begin position="74"/>
        <end position="95"/>
    </location>
</feature>
<comment type="subcellular location">
    <subcellularLocation>
        <location evidence="1">Cell membrane</location>
        <topology evidence="1">Multi-pass membrane protein</topology>
    </subcellularLocation>
</comment>
<evidence type="ECO:0000256" key="6">
    <source>
        <dbReference type="SAM" id="Phobius"/>
    </source>
</evidence>